<keyword evidence="4" id="KW-1185">Reference proteome</keyword>
<dbReference type="PANTHER" id="PTHR44137">
    <property type="entry name" value="BNAC03G44070D PROTEIN"/>
    <property type="match status" value="1"/>
</dbReference>
<evidence type="ECO:0000259" key="2">
    <source>
        <dbReference type="PROSITE" id="PS50076"/>
    </source>
</evidence>
<gene>
    <name evidence="3" type="ORF">RchiOBHm_Chr4g0430021</name>
</gene>
<dbReference type="CDD" id="cd06257">
    <property type="entry name" value="DnaJ"/>
    <property type="match status" value="1"/>
</dbReference>
<evidence type="ECO:0000313" key="3">
    <source>
        <dbReference type="EMBL" id="PRQ39878.1"/>
    </source>
</evidence>
<dbReference type="InterPro" id="IPR018253">
    <property type="entry name" value="DnaJ_domain_CS"/>
</dbReference>
<organism evidence="3 4">
    <name type="scientific">Rosa chinensis</name>
    <name type="common">China rose</name>
    <dbReference type="NCBI Taxonomy" id="74649"/>
    <lineage>
        <taxon>Eukaryota</taxon>
        <taxon>Viridiplantae</taxon>
        <taxon>Streptophyta</taxon>
        <taxon>Embryophyta</taxon>
        <taxon>Tracheophyta</taxon>
        <taxon>Spermatophyta</taxon>
        <taxon>Magnoliopsida</taxon>
        <taxon>eudicotyledons</taxon>
        <taxon>Gunneridae</taxon>
        <taxon>Pentapetalae</taxon>
        <taxon>rosids</taxon>
        <taxon>fabids</taxon>
        <taxon>Rosales</taxon>
        <taxon>Rosaceae</taxon>
        <taxon>Rosoideae</taxon>
        <taxon>Rosoideae incertae sedis</taxon>
        <taxon>Rosa</taxon>
    </lineage>
</organism>
<dbReference type="Gramene" id="PRQ39878">
    <property type="protein sequence ID" value="PRQ39878"/>
    <property type="gene ID" value="RchiOBHm_Chr4g0430021"/>
</dbReference>
<evidence type="ECO:0000256" key="1">
    <source>
        <dbReference type="SAM" id="MobiDB-lite"/>
    </source>
</evidence>
<feature type="compositionally biased region" description="Basic and acidic residues" evidence="1">
    <location>
        <begin position="301"/>
        <end position="315"/>
    </location>
</feature>
<feature type="region of interest" description="Disordered" evidence="1">
    <location>
        <begin position="222"/>
        <end position="263"/>
    </location>
</feature>
<dbReference type="Gene3D" id="1.10.287.110">
    <property type="entry name" value="DnaJ domain"/>
    <property type="match status" value="1"/>
</dbReference>
<feature type="compositionally biased region" description="Polar residues" evidence="1">
    <location>
        <begin position="323"/>
        <end position="333"/>
    </location>
</feature>
<accession>A0A2P6R0C9</accession>
<proteinExistence type="predicted"/>
<dbReference type="PRINTS" id="PR00625">
    <property type="entry name" value="JDOMAIN"/>
</dbReference>
<dbReference type="OMA" id="PPTFWTS"/>
<name>A0A2P6R0C9_ROSCH</name>
<dbReference type="InterPro" id="IPR001623">
    <property type="entry name" value="DnaJ_domain"/>
</dbReference>
<dbReference type="SUPFAM" id="SSF46565">
    <property type="entry name" value="Chaperone J-domain"/>
    <property type="match status" value="1"/>
</dbReference>
<feature type="compositionally biased region" description="Basic and acidic residues" evidence="1">
    <location>
        <begin position="429"/>
        <end position="461"/>
    </location>
</feature>
<dbReference type="PROSITE" id="PS50076">
    <property type="entry name" value="DNAJ_2"/>
    <property type="match status" value="1"/>
</dbReference>
<evidence type="ECO:0000313" key="4">
    <source>
        <dbReference type="Proteomes" id="UP000238479"/>
    </source>
</evidence>
<feature type="compositionally biased region" description="Polar residues" evidence="1">
    <location>
        <begin position="224"/>
        <end position="239"/>
    </location>
</feature>
<dbReference type="SMART" id="SM00271">
    <property type="entry name" value="DnaJ"/>
    <property type="match status" value="1"/>
</dbReference>
<dbReference type="EMBL" id="PDCK01000042">
    <property type="protein sequence ID" value="PRQ39878.1"/>
    <property type="molecule type" value="Genomic_DNA"/>
</dbReference>
<sequence>MECNRDEATRAKEIAEKKFAARDVMGAKKFALKAQNLFPGLEGMPQMLATLDVHVAAENRVNGEVDWYGVLGLEPRADDEAVRKQYRKLALMLHPDKNKSVGADGAFKLLSEAWSLLSDKAKRGAYDQRRKASTSQAPPGANGFYNFTKSSTSSTKPPKSTSRAARSSAPGSNLKPKPSTFWTVCHKCRMQYEYMRVYLNHNLLCPNCHEAFFAVEITPPPTGASKSSTSWNPSHQRQNSNHEKSTYNTGRSRDIGGPSGFTESYHQNNFQWGPFSKASGASSAAQAASVVQQAYEKAKREREEAQAATKREEALRRKHQASSKKVSGTSSNAAKRRRGMDDVGGSIKPPRDVTNQMGGVAGAANFFGSRQPNFESGRVNGTAKSSITRDFSVLEVHNLLADKARKEIRRKLNEQKSETAVKQVVNGNETEKSLKNVDAQRDQNKSGESVDRKNGASERKHSVTSSDIADAETLQSMTITVPDSDFHDFDRDRTEESFGENQVWAAYDGDDGMPRYYAIIHSVISLNPFKMRISWLNSKTNSELGPLNWVASGFTKTCGDFRVGKYEINKSLNSFSHKVRWTKGARGIICIYPKKGDVWALYRNWSPDWNELTADEVIHKYDMVEVVEDYNEELGVTVTPLVKVAGFKSVFHRHLDPREVRRIPREEMFRFSHHVPSYLHTGLEASNAPKGCRELDPAATPLELLQVVTDVKDEEIMEIDEKPKEVDVIDMLMLEILMA</sequence>
<dbReference type="PROSITE" id="PS00636">
    <property type="entry name" value="DNAJ_1"/>
    <property type="match status" value="1"/>
</dbReference>
<reference evidence="3 4" key="1">
    <citation type="journal article" date="2018" name="Nat. Genet.">
        <title>The Rosa genome provides new insights in the design of modern roses.</title>
        <authorList>
            <person name="Bendahmane M."/>
        </authorList>
    </citation>
    <scope>NUCLEOTIDE SEQUENCE [LARGE SCALE GENOMIC DNA]</scope>
    <source>
        <strain evidence="4">cv. Old Blush</strain>
    </source>
</reference>
<dbReference type="Pfam" id="PF11926">
    <property type="entry name" value="DUF3444"/>
    <property type="match status" value="1"/>
</dbReference>
<feature type="region of interest" description="Disordered" evidence="1">
    <location>
        <begin position="125"/>
        <end position="175"/>
    </location>
</feature>
<dbReference type="InterPro" id="IPR056988">
    <property type="entry name" value="Zn_ribbon_pln"/>
</dbReference>
<feature type="region of interest" description="Disordered" evidence="1">
    <location>
        <begin position="301"/>
        <end position="353"/>
    </location>
</feature>
<dbReference type="STRING" id="74649.A0A2P6R0C9"/>
<protein>
    <submittedName>
        <fullName evidence="3">Putative DnaJ domain-containing protein</fullName>
    </submittedName>
</protein>
<dbReference type="InterPro" id="IPR024593">
    <property type="entry name" value="DUF3444"/>
</dbReference>
<dbReference type="Pfam" id="PF23551">
    <property type="entry name" value="Zn_ribbon_20"/>
    <property type="match status" value="1"/>
</dbReference>
<feature type="compositionally biased region" description="Low complexity" evidence="1">
    <location>
        <begin position="148"/>
        <end position="162"/>
    </location>
</feature>
<comment type="caution">
    <text evidence="3">The sequence shown here is derived from an EMBL/GenBank/DDBJ whole genome shotgun (WGS) entry which is preliminary data.</text>
</comment>
<feature type="region of interest" description="Disordered" evidence="1">
    <location>
        <begin position="415"/>
        <end position="471"/>
    </location>
</feature>
<dbReference type="PANTHER" id="PTHR44137:SF58">
    <property type="entry name" value="J DOMAIN-CONTAINING PROTEIN"/>
    <property type="match status" value="1"/>
</dbReference>
<dbReference type="AlphaFoldDB" id="A0A2P6R0C9"/>
<dbReference type="Pfam" id="PF00226">
    <property type="entry name" value="DnaJ"/>
    <property type="match status" value="1"/>
</dbReference>
<feature type="domain" description="J" evidence="2">
    <location>
        <begin position="66"/>
        <end position="130"/>
    </location>
</feature>
<dbReference type="Proteomes" id="UP000238479">
    <property type="component" value="Chromosome 4"/>
</dbReference>
<dbReference type="InterPro" id="IPR036869">
    <property type="entry name" value="J_dom_sf"/>
</dbReference>